<evidence type="ECO:0000256" key="1">
    <source>
        <dbReference type="ARBA" id="ARBA00022729"/>
    </source>
</evidence>
<name>A0A2S1R0C9_9FLAO</name>
<evidence type="ECO:0000313" key="3">
    <source>
        <dbReference type="EMBL" id="AWH86075.1"/>
    </source>
</evidence>
<dbReference type="RefSeq" id="WP_108778777.1">
    <property type="nucleotide sequence ID" value="NZ_CP029186.1"/>
</dbReference>
<feature type="chain" id="PRO_5015676823" description="Secretion system C-terminal sorting domain-containing protein" evidence="2">
    <location>
        <begin position="26"/>
        <end position="793"/>
    </location>
</feature>
<reference evidence="3 4" key="1">
    <citation type="submission" date="2018-04" db="EMBL/GenBank/DDBJ databases">
        <title>Genome sequencing of Flavobacterium sp. HYN0059.</title>
        <authorList>
            <person name="Yi H."/>
            <person name="Baek C."/>
        </authorList>
    </citation>
    <scope>NUCLEOTIDE SEQUENCE [LARGE SCALE GENOMIC DNA]</scope>
    <source>
        <strain evidence="3 4">HYN0059</strain>
    </source>
</reference>
<dbReference type="InterPro" id="IPR026444">
    <property type="entry name" value="Secre_tail"/>
</dbReference>
<keyword evidence="4" id="KW-1185">Reference proteome</keyword>
<evidence type="ECO:0000313" key="4">
    <source>
        <dbReference type="Proteomes" id="UP000244929"/>
    </source>
</evidence>
<evidence type="ECO:0008006" key="5">
    <source>
        <dbReference type="Google" id="ProtNLM"/>
    </source>
</evidence>
<gene>
    <name evidence="3" type="ORF">HYN59_13560</name>
</gene>
<proteinExistence type="predicted"/>
<accession>A0A2S1R0C9</accession>
<dbReference type="EMBL" id="CP029186">
    <property type="protein sequence ID" value="AWH86075.1"/>
    <property type="molecule type" value="Genomic_DNA"/>
</dbReference>
<sequence>MSKKHQRSLNIGKFLMIMLSFGASAQVQNNGSLYIAEGGVMYIANSGFAFGAAPAQTATSRASSNGVLAFAGNATWSNASAAHFVDGYIRYYGTSPFIAPVGDNIYAPAGITPSDNSGVDAAYFNEAPSAVGTALNSAVSAISGVEYWKISGAGSSVISLTWRASSGLSSMLLTPSLSYITIAGYNGSEWVEIPSFFDNTSILGGTSSVTVGSVTSLGAVNLSGYQAFTIAVKENASCFPMVASSGNTKVWNGTDWLPGAPGLNDPVVINQPYSDGSFSCYSVTLNADITLADGDKLEVANGFSGTGKVIMSSGASLLQRSPSGVPPAIEMTKVTNPMRRFDYVFLSSPLNDFATFFQQINSPANVAVNGAFGTYPLSSFYNLYTDGDANNSVTVTASNVPVGRGFAATVDPLQGPYAISNEPHSWDLEKYPVHIKAAGTANNGTITVPVPTAAGWVRIGNPYPSPMNAEKLLDAMGDNFRKTIYFWTYNSPRQSWANVSGNYNAADYAIFNYTGGVAACPTCQVPTGYVATMQSVYVRKLNPGAITFSLTNCLRELDGNNNFFRTAQNAEGKYRINMSGATTFSQVLVAYDADRTYGYDNGYDSARMPGGLTSELNTMVEGQNSGYAIQTRPAFEINDVVPVQVVQRADEVMSLSLVETTGVFQSGTIGIYVHDKVLDVYHNLGTDGPYTFVQPQGTDNARFEIVYMDESLGTNDLKKTRTVAYTYNKYFNAQSGRNMAHIEIYDLAGRLVEEYGNINATSVVRPFNHAQAVYLAKIKMEDGTVVSQKLINY</sequence>
<dbReference type="NCBIfam" id="TIGR04183">
    <property type="entry name" value="Por_Secre_tail"/>
    <property type="match status" value="1"/>
</dbReference>
<dbReference type="Proteomes" id="UP000244929">
    <property type="component" value="Chromosome"/>
</dbReference>
<dbReference type="OrthoDB" id="1652165at2"/>
<protein>
    <recommendedName>
        <fullName evidence="5">Secretion system C-terminal sorting domain-containing protein</fullName>
    </recommendedName>
</protein>
<organism evidence="3 4">
    <name type="scientific">Flavobacterium album</name>
    <dbReference type="NCBI Taxonomy" id="2175091"/>
    <lineage>
        <taxon>Bacteria</taxon>
        <taxon>Pseudomonadati</taxon>
        <taxon>Bacteroidota</taxon>
        <taxon>Flavobacteriia</taxon>
        <taxon>Flavobacteriales</taxon>
        <taxon>Flavobacteriaceae</taxon>
        <taxon>Flavobacterium</taxon>
    </lineage>
</organism>
<keyword evidence="1 2" id="KW-0732">Signal</keyword>
<evidence type="ECO:0000256" key="2">
    <source>
        <dbReference type="SAM" id="SignalP"/>
    </source>
</evidence>
<feature type="signal peptide" evidence="2">
    <location>
        <begin position="1"/>
        <end position="25"/>
    </location>
</feature>
<dbReference type="AlphaFoldDB" id="A0A2S1R0C9"/>
<dbReference type="KEGG" id="falb:HYN59_13560"/>